<dbReference type="CDD" id="cd22157">
    <property type="entry name" value="F-box_AtFBW1-like"/>
    <property type="match status" value="1"/>
</dbReference>
<dbReference type="Gene3D" id="1.20.1280.50">
    <property type="match status" value="1"/>
</dbReference>
<evidence type="ECO:0000313" key="3">
    <source>
        <dbReference type="Proteomes" id="UP001189624"/>
    </source>
</evidence>
<dbReference type="Pfam" id="PF08268">
    <property type="entry name" value="FBA_3"/>
    <property type="match status" value="1"/>
</dbReference>
<reference evidence="2" key="1">
    <citation type="submission" date="2023-10" db="EMBL/GenBank/DDBJ databases">
        <authorList>
            <person name="Domelevo Entfellner J.-B."/>
        </authorList>
    </citation>
    <scope>NUCLEOTIDE SEQUENCE</scope>
</reference>
<dbReference type="Proteomes" id="UP001189624">
    <property type="component" value="Chromosome 2"/>
</dbReference>
<dbReference type="AlphaFoldDB" id="A0AA86S2W0"/>
<dbReference type="Gramene" id="rna-AYBTSS11_LOCUS5173">
    <property type="protein sequence ID" value="CAJ1931296.1"/>
    <property type="gene ID" value="gene-AYBTSS11_LOCUS5173"/>
</dbReference>
<dbReference type="Pfam" id="PF00646">
    <property type="entry name" value="F-box"/>
    <property type="match status" value="1"/>
</dbReference>
<accession>A0AA86S2W0</accession>
<organism evidence="2 3">
    <name type="scientific">Sphenostylis stenocarpa</name>
    <dbReference type="NCBI Taxonomy" id="92480"/>
    <lineage>
        <taxon>Eukaryota</taxon>
        <taxon>Viridiplantae</taxon>
        <taxon>Streptophyta</taxon>
        <taxon>Embryophyta</taxon>
        <taxon>Tracheophyta</taxon>
        <taxon>Spermatophyta</taxon>
        <taxon>Magnoliopsida</taxon>
        <taxon>eudicotyledons</taxon>
        <taxon>Gunneridae</taxon>
        <taxon>Pentapetalae</taxon>
        <taxon>rosids</taxon>
        <taxon>fabids</taxon>
        <taxon>Fabales</taxon>
        <taxon>Fabaceae</taxon>
        <taxon>Papilionoideae</taxon>
        <taxon>50 kb inversion clade</taxon>
        <taxon>NPAAA clade</taxon>
        <taxon>indigoferoid/millettioid clade</taxon>
        <taxon>Phaseoleae</taxon>
        <taxon>Sphenostylis</taxon>
    </lineage>
</organism>
<gene>
    <name evidence="2" type="ORF">AYBTSS11_LOCUS5173</name>
</gene>
<protein>
    <recommendedName>
        <fullName evidence="1">F-box domain-containing protein</fullName>
    </recommendedName>
</protein>
<evidence type="ECO:0000259" key="1">
    <source>
        <dbReference type="SMART" id="SM00256"/>
    </source>
</evidence>
<dbReference type="InterPro" id="IPR036047">
    <property type="entry name" value="F-box-like_dom_sf"/>
</dbReference>
<keyword evidence="3" id="KW-1185">Reference proteome</keyword>
<dbReference type="PANTHER" id="PTHR31672">
    <property type="entry name" value="BNACNNG10540D PROTEIN"/>
    <property type="match status" value="1"/>
</dbReference>
<dbReference type="NCBIfam" id="TIGR01640">
    <property type="entry name" value="F_box_assoc_1"/>
    <property type="match status" value="1"/>
</dbReference>
<name>A0AA86S2W0_9FABA</name>
<dbReference type="SMART" id="SM00256">
    <property type="entry name" value="FBOX"/>
    <property type="match status" value="1"/>
</dbReference>
<sequence>MSAFAGLHDDLQMEILSSLSVKTLLRLRCVCRTWNSLIFHPSFVNSHLQRSSKNPEILIMFCINPSNSAEDTGVRITQWSIPFILENQSLFLDELGFCLGDLSLKDSSHHMLGVCNGLICMRYHFSIAQYDHYLVLFWNPATKIKSNISPFLRVNSCNDSEDYDVKKGFGYDASSRTYKVVAIIFHVESKSWEVKVYGMGDSYWRRVLTCSSALPILQDENGVFVSGTLNWLALRTSVNSDPLIETVTNNRNLLVIFSYDLKDEVYRYMSLPNGLSEVSHDKCYLGVLNDCLCLSHDHDGTYLVIWERKFETQNSWTQMLKVKYAHLQAPYVPVYFRLPLFKTENGDVLLLTNHGRAHFVLLDEEDDRADRIESFKSEFELYSTSISFHYAESLVVPY</sequence>
<dbReference type="InterPro" id="IPR050796">
    <property type="entry name" value="SCF_F-box_component"/>
</dbReference>
<dbReference type="PANTHER" id="PTHR31672:SF13">
    <property type="entry name" value="F-BOX PROTEIN CPR30-LIKE"/>
    <property type="match status" value="1"/>
</dbReference>
<proteinExistence type="predicted"/>
<dbReference type="InterPro" id="IPR017451">
    <property type="entry name" value="F-box-assoc_interact_dom"/>
</dbReference>
<dbReference type="SUPFAM" id="SSF81383">
    <property type="entry name" value="F-box domain"/>
    <property type="match status" value="1"/>
</dbReference>
<dbReference type="InterPro" id="IPR001810">
    <property type="entry name" value="F-box_dom"/>
</dbReference>
<dbReference type="EMBL" id="OY731399">
    <property type="protein sequence ID" value="CAJ1931296.1"/>
    <property type="molecule type" value="Genomic_DNA"/>
</dbReference>
<dbReference type="InterPro" id="IPR013187">
    <property type="entry name" value="F-box-assoc_dom_typ3"/>
</dbReference>
<feature type="domain" description="F-box" evidence="1">
    <location>
        <begin position="7"/>
        <end position="47"/>
    </location>
</feature>
<evidence type="ECO:0000313" key="2">
    <source>
        <dbReference type="EMBL" id="CAJ1931296.1"/>
    </source>
</evidence>